<dbReference type="AlphaFoldDB" id="A0A450TG42"/>
<reference evidence="1" key="1">
    <citation type="submission" date="2019-02" db="EMBL/GenBank/DDBJ databases">
        <authorList>
            <person name="Gruber-Vodicka R. H."/>
            <person name="Seah K. B. B."/>
        </authorList>
    </citation>
    <scope>NUCLEOTIDE SEQUENCE</scope>
    <source>
        <strain evidence="1">BECK_DK47</strain>
    </source>
</reference>
<sequence>MEVVYQDTVRTKPGEFNIASGTLVIIVRHASRAWLRYLSSRQSDLAGVAYLMDDDIPGILGCPALLLRYAVKTAARYLVIRPLLGALCHDIWVATPYLQQKYRSVPTRVVPPLYVGPLGACRT</sequence>
<accession>A0A450TG42</accession>
<name>A0A450TG42_9GAMM</name>
<organism evidence="1">
    <name type="scientific">Candidatus Kentrum sp. DK</name>
    <dbReference type="NCBI Taxonomy" id="2126562"/>
    <lineage>
        <taxon>Bacteria</taxon>
        <taxon>Pseudomonadati</taxon>
        <taxon>Pseudomonadota</taxon>
        <taxon>Gammaproteobacteria</taxon>
        <taxon>Candidatus Kentrum</taxon>
    </lineage>
</organism>
<dbReference type="EMBL" id="CAADEX010000161">
    <property type="protein sequence ID" value="VFJ66131.1"/>
    <property type="molecule type" value="Genomic_DNA"/>
</dbReference>
<evidence type="ECO:0000313" key="1">
    <source>
        <dbReference type="EMBL" id="VFJ66131.1"/>
    </source>
</evidence>
<proteinExistence type="predicted"/>
<protein>
    <submittedName>
        <fullName evidence="1">Uncharacterized protein</fullName>
    </submittedName>
</protein>
<gene>
    <name evidence="1" type="ORF">BECKDK2373B_GA0170837_11611</name>
</gene>